<sequence>MALRLTGGQAADGPQLGPLLDAVRVPRPGRGRPRTRPDRLIADKGYSYPVYRRALRRRKLAHTMPERADHRRHRTHRPGRPPAFDPATDARRNVAERGVNRLKQFRAIATRYDKTADADHALLLFAAIILWTEA</sequence>
<dbReference type="GO" id="GO:0006313">
    <property type="term" value="P:DNA transposition"/>
    <property type="evidence" value="ECO:0007669"/>
    <property type="project" value="InterPro"/>
</dbReference>
<feature type="region of interest" description="Disordered" evidence="1">
    <location>
        <begin position="1"/>
        <end position="39"/>
    </location>
</feature>
<dbReference type="EMBL" id="CADCWE010000221">
    <property type="protein sequence ID" value="CAA9556599.1"/>
    <property type="molecule type" value="Genomic_DNA"/>
</dbReference>
<reference evidence="3" key="1">
    <citation type="submission" date="2020-02" db="EMBL/GenBank/DDBJ databases">
        <authorList>
            <person name="Meier V. D."/>
        </authorList>
    </citation>
    <scope>NUCLEOTIDE SEQUENCE</scope>
    <source>
        <strain evidence="3">AVDCRST_MAG73</strain>
    </source>
</reference>
<feature type="compositionally biased region" description="Basic residues" evidence="1">
    <location>
        <begin position="70"/>
        <end position="79"/>
    </location>
</feature>
<dbReference type="PANTHER" id="PTHR30007">
    <property type="entry name" value="PHP DOMAIN PROTEIN"/>
    <property type="match status" value="1"/>
</dbReference>
<evidence type="ECO:0000259" key="2">
    <source>
        <dbReference type="Pfam" id="PF01609"/>
    </source>
</evidence>
<dbReference type="GO" id="GO:0004803">
    <property type="term" value="F:transposase activity"/>
    <property type="evidence" value="ECO:0007669"/>
    <property type="project" value="InterPro"/>
</dbReference>
<feature type="domain" description="Transposase IS4-like" evidence="2">
    <location>
        <begin position="2"/>
        <end position="130"/>
    </location>
</feature>
<protein>
    <submittedName>
        <fullName evidence="3">Mobile element protein</fullName>
    </submittedName>
</protein>
<organism evidence="3">
    <name type="scientific">uncultured Thermomicrobiales bacterium</name>
    <dbReference type="NCBI Taxonomy" id="1645740"/>
    <lineage>
        <taxon>Bacteria</taxon>
        <taxon>Pseudomonadati</taxon>
        <taxon>Thermomicrobiota</taxon>
        <taxon>Thermomicrobia</taxon>
        <taxon>Thermomicrobiales</taxon>
        <taxon>environmental samples</taxon>
    </lineage>
</organism>
<dbReference type="AlphaFoldDB" id="A0A6J4UU60"/>
<evidence type="ECO:0000256" key="1">
    <source>
        <dbReference type="SAM" id="MobiDB-lite"/>
    </source>
</evidence>
<dbReference type="InterPro" id="IPR002559">
    <property type="entry name" value="Transposase_11"/>
</dbReference>
<feature type="region of interest" description="Disordered" evidence="1">
    <location>
        <begin position="60"/>
        <end position="96"/>
    </location>
</feature>
<dbReference type="Pfam" id="PF01609">
    <property type="entry name" value="DDE_Tnp_1"/>
    <property type="match status" value="1"/>
</dbReference>
<proteinExistence type="predicted"/>
<evidence type="ECO:0000313" key="3">
    <source>
        <dbReference type="EMBL" id="CAA9556599.1"/>
    </source>
</evidence>
<gene>
    <name evidence="3" type="ORF">AVDCRST_MAG73-3330</name>
</gene>
<accession>A0A6J4UU60</accession>
<dbReference type="GO" id="GO:0003677">
    <property type="term" value="F:DNA binding"/>
    <property type="evidence" value="ECO:0007669"/>
    <property type="project" value="InterPro"/>
</dbReference>
<name>A0A6J4UU60_9BACT</name>
<dbReference type="PANTHER" id="PTHR30007:SF1">
    <property type="entry name" value="BLR1914 PROTEIN"/>
    <property type="match status" value="1"/>
</dbReference>